<dbReference type="AlphaFoldDB" id="A0A5Q0M1S8"/>
<feature type="transmembrane region" description="Helical" evidence="1">
    <location>
        <begin position="98"/>
        <end position="116"/>
    </location>
</feature>
<organism evidence="2 3">
    <name type="scientific">Variovorax paradoxus</name>
    <dbReference type="NCBI Taxonomy" id="34073"/>
    <lineage>
        <taxon>Bacteria</taxon>
        <taxon>Pseudomonadati</taxon>
        <taxon>Pseudomonadota</taxon>
        <taxon>Betaproteobacteria</taxon>
        <taxon>Burkholderiales</taxon>
        <taxon>Comamonadaceae</taxon>
        <taxon>Variovorax</taxon>
    </lineage>
</organism>
<gene>
    <name evidence="2" type="ORF">GFK26_12500</name>
</gene>
<dbReference type="Proteomes" id="UP000326780">
    <property type="component" value="Chromosome"/>
</dbReference>
<evidence type="ECO:0000313" key="3">
    <source>
        <dbReference type="Proteomes" id="UP000326780"/>
    </source>
</evidence>
<keyword evidence="1" id="KW-0812">Transmembrane</keyword>
<evidence type="ECO:0000313" key="2">
    <source>
        <dbReference type="EMBL" id="QFZ83521.1"/>
    </source>
</evidence>
<dbReference type="EMBL" id="CP045644">
    <property type="protein sequence ID" value="QFZ83521.1"/>
    <property type="molecule type" value="Genomic_DNA"/>
</dbReference>
<feature type="transmembrane region" description="Helical" evidence="1">
    <location>
        <begin position="40"/>
        <end position="60"/>
    </location>
</feature>
<evidence type="ECO:0000256" key="1">
    <source>
        <dbReference type="SAM" id="Phobius"/>
    </source>
</evidence>
<keyword evidence="1" id="KW-0472">Membrane</keyword>
<proteinExistence type="predicted"/>
<accession>A0A5Q0M1S8</accession>
<dbReference type="RefSeq" id="WP_153282234.1">
    <property type="nucleotide sequence ID" value="NZ_CP045644.1"/>
</dbReference>
<keyword evidence="1" id="KW-1133">Transmembrane helix</keyword>
<protein>
    <submittedName>
        <fullName evidence="2">DUF4190 domain-containing protein</fullName>
    </submittedName>
</protein>
<name>A0A5Q0M1S8_VARPD</name>
<feature type="transmembrane region" description="Helical" evidence="1">
    <location>
        <begin position="72"/>
        <end position="92"/>
    </location>
</feature>
<sequence length="118" mass="11623">MKGLVHCRACGEPLHVQATACPHCGAPQRDAASGAVSKSAGGLVLAIVSCVLGVLTLLGLLSDGGPADRDELLGGLCLSLIAIVCGALSIYHQKPGRTAAVVGLVTAGAALLVCLANL</sequence>
<reference evidence="2 3" key="1">
    <citation type="submission" date="2019-10" db="EMBL/GenBank/DDBJ databases">
        <title>Complete genome sequence of Variovorax paradoxus 5C-2.</title>
        <authorList>
            <person name="Gogoleva N.E."/>
            <person name="Balkin A.S."/>
        </authorList>
    </citation>
    <scope>NUCLEOTIDE SEQUENCE [LARGE SCALE GENOMIC DNA]</scope>
    <source>
        <strain evidence="2 3">5C-2</strain>
    </source>
</reference>